<keyword evidence="7" id="KW-1185">Reference proteome</keyword>
<dbReference type="Pfam" id="PF00505">
    <property type="entry name" value="HMG_box"/>
    <property type="match status" value="1"/>
</dbReference>
<feature type="compositionally biased region" description="Basic residues" evidence="4">
    <location>
        <begin position="1"/>
        <end position="13"/>
    </location>
</feature>
<feature type="region of interest" description="Disordered" evidence="4">
    <location>
        <begin position="248"/>
        <end position="276"/>
    </location>
</feature>
<evidence type="ECO:0000259" key="5">
    <source>
        <dbReference type="PROSITE" id="PS50118"/>
    </source>
</evidence>
<evidence type="ECO:0000313" key="7">
    <source>
        <dbReference type="Proteomes" id="UP000284842"/>
    </source>
</evidence>
<feature type="region of interest" description="Disordered" evidence="4">
    <location>
        <begin position="502"/>
        <end position="557"/>
    </location>
</feature>
<comment type="caution">
    <text evidence="6">The sequence shown here is derived from an EMBL/GenBank/DDBJ whole genome shotgun (WGS) entry which is preliminary data.</text>
</comment>
<dbReference type="STRING" id="181874.A0A409WEN4"/>
<dbReference type="PANTHER" id="PTHR45789:SF2">
    <property type="entry name" value="FI18025P1"/>
    <property type="match status" value="1"/>
</dbReference>
<feature type="compositionally biased region" description="Low complexity" evidence="4">
    <location>
        <begin position="513"/>
        <end position="542"/>
    </location>
</feature>
<dbReference type="GO" id="GO:0005634">
    <property type="term" value="C:nucleus"/>
    <property type="evidence" value="ECO:0007669"/>
    <property type="project" value="UniProtKB-UniRule"/>
</dbReference>
<dbReference type="CDD" id="cd01389">
    <property type="entry name" value="HMG-box_ROX1-like"/>
    <property type="match status" value="1"/>
</dbReference>
<dbReference type="GO" id="GO:0000978">
    <property type="term" value="F:RNA polymerase II cis-regulatory region sequence-specific DNA binding"/>
    <property type="evidence" value="ECO:0007669"/>
    <property type="project" value="TreeGrafter"/>
</dbReference>
<reference evidence="6 7" key="1">
    <citation type="journal article" date="2018" name="Evol. Lett.">
        <title>Horizontal gene cluster transfer increased hallucinogenic mushroom diversity.</title>
        <authorList>
            <person name="Reynolds H.T."/>
            <person name="Vijayakumar V."/>
            <person name="Gluck-Thaler E."/>
            <person name="Korotkin H.B."/>
            <person name="Matheny P.B."/>
            <person name="Slot J.C."/>
        </authorList>
    </citation>
    <scope>NUCLEOTIDE SEQUENCE [LARGE SCALE GENOMIC DNA]</scope>
    <source>
        <strain evidence="6 7">2629</strain>
    </source>
</reference>
<gene>
    <name evidence="6" type="ORF">CVT24_009404</name>
</gene>
<accession>A0A409WEN4</accession>
<name>A0A409WEN4_9AGAR</name>
<dbReference type="InParanoid" id="A0A409WEN4"/>
<feature type="region of interest" description="Disordered" evidence="4">
    <location>
        <begin position="81"/>
        <end position="112"/>
    </location>
</feature>
<sequence>MPPARLSRRRRSSHAIFTPARPGTYGIPASARPVQFAPNVTPVTYTDPEEDDIDALAAAVSSGSLDPSALDSLSLSLDDNSSLFPPLENPTQQPTRKRCPPGKRRSQGYIPRPPNAFMLFRADFVKQKHVPGSIETNHGSLSKIIGTCWHNLPDSERRVWQNRAKIEKAKHKAQYPDYRFRPVHNKEKKAAAAAARAEADARTSSCSVNLTKHKQFADDEDERRCEDISQLLLSGKKGEELALAMKELDRQRERDTSASVYGSRDVSRAQTPSSGGVGLLPQVQHVTHVVAPQPVFNPNAFGGNGWASGFAMHRRSSSVPLPGDFSFGGMGGAGIALPSIPPLGFHSRPSSPLRISNQHFNAPTPFNNGFSNLPSSNSSSSFTTLNSNTSTLPSSTLSNLSSTLNNNNSRSLLGLRRPSSAQAILRRSWTMPGFEAFDNSAYMPHPAGYEEGVGMMPFDLNMNMGFGGMMGMNGIGAGMNGMGGGMNGMGGVFGGVGVDMNSYPDDEPLPEPETSLFESGFSLSGSNSSNTSASGGNGTASECPLSSPKVDQGVDPAAPISMPITQGVGMGMSPMHTPLDAVSPLTCDGSSAGTPVAGSVDEGSLDSIDPSMFGAHGMDGAHGLNGMGSYDTMTSGVGYGYHDVNVGVGGYGSEMGMGMEQYVC</sequence>
<organism evidence="6 7">
    <name type="scientific">Panaeolus cyanescens</name>
    <dbReference type="NCBI Taxonomy" id="181874"/>
    <lineage>
        <taxon>Eukaryota</taxon>
        <taxon>Fungi</taxon>
        <taxon>Dikarya</taxon>
        <taxon>Basidiomycota</taxon>
        <taxon>Agaricomycotina</taxon>
        <taxon>Agaricomycetes</taxon>
        <taxon>Agaricomycetidae</taxon>
        <taxon>Agaricales</taxon>
        <taxon>Agaricineae</taxon>
        <taxon>Galeropsidaceae</taxon>
        <taxon>Panaeolus</taxon>
    </lineage>
</organism>
<protein>
    <recommendedName>
        <fullName evidence="5">HMG box domain-containing protein</fullName>
    </recommendedName>
</protein>
<dbReference type="PROSITE" id="PS50118">
    <property type="entry name" value="HMG_BOX_2"/>
    <property type="match status" value="1"/>
</dbReference>
<keyword evidence="1 3" id="KW-0238">DNA-binding</keyword>
<evidence type="ECO:0000256" key="1">
    <source>
        <dbReference type="ARBA" id="ARBA00023125"/>
    </source>
</evidence>
<dbReference type="Proteomes" id="UP000284842">
    <property type="component" value="Unassembled WGS sequence"/>
</dbReference>
<feature type="region of interest" description="Disordered" evidence="4">
    <location>
        <begin position="377"/>
        <end position="403"/>
    </location>
</feature>
<dbReference type="GO" id="GO:0000981">
    <property type="term" value="F:DNA-binding transcription factor activity, RNA polymerase II-specific"/>
    <property type="evidence" value="ECO:0007669"/>
    <property type="project" value="TreeGrafter"/>
</dbReference>
<evidence type="ECO:0000313" key="6">
    <source>
        <dbReference type="EMBL" id="PPQ76969.1"/>
    </source>
</evidence>
<proteinExistence type="predicted"/>
<dbReference type="SMART" id="SM00398">
    <property type="entry name" value="HMG"/>
    <property type="match status" value="1"/>
</dbReference>
<dbReference type="Gene3D" id="1.10.30.10">
    <property type="entry name" value="High mobility group box domain"/>
    <property type="match status" value="1"/>
</dbReference>
<dbReference type="InterPro" id="IPR051356">
    <property type="entry name" value="SOX/SOX-like_TF"/>
</dbReference>
<dbReference type="AlphaFoldDB" id="A0A409WEN4"/>
<dbReference type="InterPro" id="IPR036910">
    <property type="entry name" value="HMG_box_dom_sf"/>
</dbReference>
<evidence type="ECO:0000256" key="4">
    <source>
        <dbReference type="SAM" id="MobiDB-lite"/>
    </source>
</evidence>
<feature type="DNA-binding region" description="HMG box" evidence="3">
    <location>
        <begin position="110"/>
        <end position="179"/>
    </location>
</feature>
<dbReference type="SUPFAM" id="SSF47095">
    <property type="entry name" value="HMG-box"/>
    <property type="match status" value="1"/>
</dbReference>
<evidence type="ECO:0000256" key="2">
    <source>
        <dbReference type="ARBA" id="ARBA00023242"/>
    </source>
</evidence>
<dbReference type="InterPro" id="IPR009071">
    <property type="entry name" value="HMG_box_dom"/>
</dbReference>
<dbReference type="EMBL" id="NHTK01005510">
    <property type="protein sequence ID" value="PPQ76969.1"/>
    <property type="molecule type" value="Genomic_DNA"/>
</dbReference>
<feature type="region of interest" description="Disordered" evidence="4">
    <location>
        <begin position="1"/>
        <end position="30"/>
    </location>
</feature>
<dbReference type="OrthoDB" id="6247875at2759"/>
<feature type="domain" description="HMG box" evidence="5">
    <location>
        <begin position="110"/>
        <end position="179"/>
    </location>
</feature>
<evidence type="ECO:0000256" key="3">
    <source>
        <dbReference type="PROSITE-ProRule" id="PRU00267"/>
    </source>
</evidence>
<dbReference type="PANTHER" id="PTHR45789">
    <property type="entry name" value="FI18025P1"/>
    <property type="match status" value="1"/>
</dbReference>
<keyword evidence="2 3" id="KW-0539">Nucleus</keyword>
<feature type="compositionally biased region" description="Basic residues" evidence="4">
    <location>
        <begin position="95"/>
        <end position="106"/>
    </location>
</feature>